<dbReference type="FunCoup" id="A0A6P7FQN9">
    <property type="interactions" value="905"/>
</dbReference>
<feature type="region of interest" description="Disordered" evidence="2">
    <location>
        <begin position="833"/>
        <end position="852"/>
    </location>
</feature>
<dbReference type="EnsemblMetazoa" id="XM_050655825.1">
    <property type="protein sequence ID" value="XP_050511782.1"/>
    <property type="gene ID" value="LOC114333037"/>
</dbReference>
<dbReference type="RefSeq" id="XP_028138659.1">
    <property type="nucleotide sequence ID" value="XM_028282858.1"/>
</dbReference>
<dbReference type="CTD" id="157680"/>
<dbReference type="PANTHER" id="PTHR12517">
    <property type="entry name" value="VACUOLAR PROTEIN SORTING-ASSOCIATED PROTEIN 13B"/>
    <property type="match status" value="1"/>
</dbReference>
<organism evidence="6">
    <name type="scientific">Diabrotica virgifera virgifera</name>
    <name type="common">western corn rootworm</name>
    <dbReference type="NCBI Taxonomy" id="50390"/>
    <lineage>
        <taxon>Eukaryota</taxon>
        <taxon>Metazoa</taxon>
        <taxon>Ecdysozoa</taxon>
        <taxon>Arthropoda</taxon>
        <taxon>Hexapoda</taxon>
        <taxon>Insecta</taxon>
        <taxon>Pterygota</taxon>
        <taxon>Neoptera</taxon>
        <taxon>Endopterygota</taxon>
        <taxon>Coleoptera</taxon>
        <taxon>Polyphaga</taxon>
        <taxon>Cucujiformia</taxon>
        <taxon>Chrysomeloidea</taxon>
        <taxon>Chrysomelidae</taxon>
        <taxon>Galerucinae</taxon>
        <taxon>Diabroticina</taxon>
        <taxon>Diabroticites</taxon>
        <taxon>Diabrotica</taxon>
    </lineage>
</organism>
<evidence type="ECO:0000313" key="5">
    <source>
        <dbReference type="Proteomes" id="UP001652700"/>
    </source>
</evidence>
<sequence>MFKIESYITPILLSYVNRYINNFKLEDSQVSLWGGDVSFNNLELNLQVLEQELQLPFSFVSGSIRELLIHVPWTKLASEPITITINTIECILNLKGKETRGRADPTASGREKKTGHGKEMEAPQGYVQLLINKIVSNIRIYCNNLILKYVEEDIVLSMNVKHLKFESANDKWEPSYIDVSPAEVILRKVITINDLTLCLDKRNASGKIEVYQEPMLYKCSMTMHLLKKYHSATASIASTTRLDIYCNSMEFSMTEQQVPMFMRLLLLLYALQQKQLKPERDSTTDASVSSQDGRDIQDSSLGWTGWAWSYVSSVLPAPWDEDWDEKYLQDHKGHTLHFGIFVDNLSITFKVSETTSERTSYYNHKKLRYTPMLSLQLQGMYCETVIHGLKWFNAMGGVSQAILLPMGPCSCSLIEIPDEASQINYLKIGSETNTHKSDSLFDVEAVENKGKKRQYNTSWDYHMSMYTESVLLERTPAFAFDYLYQMDMPNDTSSEILSEMGSDFEFSNFVENSSMRLCLGPFKLRLCSGFFHRLSSLQVAASYYDYPPYAVPKPDKSFQELQPPSEEDFDALNEFIPSRSMRITFFAPIIELELMDHPYFQPIKGMLYRKRKKGTQSTPSTSKVLPLPKLTIECQFFDISLTYPMYVNRLVHTTCQLPDPPRQFFEACYSRKNIKVVGLCSRLIINPNKHTTILTPSSLSYTTKSINKPQYWTNPDITHSEATFESESITLNGTNAKMMVVTYIVGKMLKMDAEGAIKLMNNSSILIDASKDQGLPFMELCIEAIRFKKVNTNSTVSMDVSLGSIKGFILEPIHKKVDDSSFSNDIQQVLFISGPEPKSTPEGEEVVQKGPSGEPSYAPLFTATIQYPIGPENQQHPPIILFNLQEIRVCIDPLLCKWLLYTPKQFGHTLNMYECGPKTKNVSDVSSSVAETPRKVSSQIESVHSSSDREHLYIPQKVQVTREETVDIQEKIYNFLKKWFDVWKGVFLCGDISQCTIYFPLGSLSAIGSQGIQEAVESAVNKEQPPDILIITLPLANIRSAHRQSIKKYLNTLPVTLPDTIWTSEKSSFPWTMSISDMSCYTIQFGKKLTFLKPVSLNATVGLSTKPNKPEGEVNLDTSKPDIGCIGVCVHIDMTPIVISTSEVQVYLFASILYGLMEVASNLMPETAPNVVPKTPDALPPVLSKSSTMSPTILKENTLDSTSDRTPPIATLSQQETTDETARLTAWVQWTITRFTIELLSSECKDTLSDNLAPPQPRLKLVVDAEDIVSSLDFQSVYLKLKSKIGSVSIQHYKRFTPTSDWQPGPFSGIVMRLREDVAATQRHEDNGFISITITRASCQHTHTLWGAVQKRHHKEPKRGESLNPQLLSQSRYITEIVVNIQPIDFVISPKTLRSFYMVIVPLLEIPAHKETKVSDTSVSLLDINNQNLPLAYLECQDIRIIIPSAELGCKHTLHDVILFQVQKICISPSAVNPICRSPLRPDIYEQAAHARILSIPGSDVEDRQYQLDLIGMSLCTGAWEDIDSVLSPSNFTSTLKGLSENPALEWNNLEQGQSNFPHPSLNLWYLTEKFDISLILAPAMIYKETTLVCGHSIEINFVTDIIINLSLQQIKLISALLHEFEASMEPLIVDKQFVKMKLHLPYTRSYDESLYEEEIESNDVCRDSGIDTLDNKSILSSSRILKTLSESEKYTPPKPSNILNSNQLVPFDILVTAGKISLALYQVILPTTGSLRAKNKRKKSLKIDINASGYEAEEEGKTENENNYNKYTPLAYLCISQPNIFMNKKQLTRGVQITCFDLNLKLSGPEYLPVNHIPTEDDFPVNLLETKCGIPDYNTEIYPAFFTAKFSKGLGKNAALNISIAKPTKILCSTTKWGYLLTVKDQVLDALGNKCEMIPVPRSIEKSSEPTNIIASIPWGINVVNVDFKQLLFSIKSDAGYEIHLGMEKLSTNLTLSTRPDKITVKTNLHCVTISIINGLYKKLLLNPWSTSVDVSMFWESWQSQNSDPQIQVSVESDCIMLDISPEQIRCIEIVAKEVNEFIATLPITESGSAPESVNVENTSGKGFDKDQHYKDDLRAGAFQFVDANSDKTEELPLPYQVMFWNKSISAMAWRYPQPRALTKVRVFPVPYKRTLGSHDDLQVLCHLEYWAECRNAYLPFAQFFLSESEVCHLTLPAGNPQPIVASTWRVVITMVNYNEEQKSSILISPRALAACMRIDSYFNKSLIPSLTAAMYITRIDVSLYNYFDRYNTMKLPTWLNNFSPDYMFPENQRFLTLSWYNMTGYFLNWDRDTMSLELSTAVKCNVLDYNFLTEQPLIEPFTCKMEATVSQDVSLNLISKPIQVKFGPNIAHSLAVAVQVWDQTYTSPDKEKDFIVMTRIIVCNDTISSIRFGQASTDEDILLTSRQFHLYSWRSQKKKQKLRIALEENDWVWSRSFPLIQDGMEVIQFSTERNISIFVSIQSLSATQKKITVFGQLIVSNMLLEHFEMKVVESVKEKRDIEFKNSTTILIPSHNNTPSIFINNKKKYFLRLRFYGLESAWTGDIPLKEHHTGSQPWLVKVPLQERGQFLSIWCRIITQEINNTKRILAVLWPLFTVKSNLPVDSQVHIETPTLNVHIDSTVCGRGQIQQLYCPGTIDHPHQLTFKIDNNEATSNSYIPLNYSNVDQHKFFKRPEREDIEEILTVLSNFNKKSWPYFGDELDEIDWVVDDQPLTHVQVKYQKACPHSCSLLLELLPWCLTVNTLGIPISLMLSGVELCKIPHHGIVAPPKLEENFNLGVYMGNSWYYSEPLQLSKSDWSQAFYMPKITGSIPQNGCIKTSIKCDSHICSISIASSVTNEMRLLKVSSTHVLSNHTATQLQVICLAVPEGENIYDFPDNAEPYSFTLAPYLNKSNSGVSVIKWHTPINISGFSEYALYFSFCLSADVGWSCPIRVDKPFLRKAFCVTSASHPLAFVLTCQEHKGQLFLSLHNDTRPQVLISNRTGTTFYCGQSLKEGEVVDEVQNFRWYCKIGPHQEQYYNMPNISEKFPELPQYQFSEKIALAIEPDINNDFQWSTNFSLTHEYEQYLRIPFYGDIQIIVVNTACTTFLILESASEMEISASDIRVRLSLRESEGVGEKHSETLQLPKLYSREEVPRFISDTAIQSGARRRSSIKTRQNSTCSDNGSSEEYSKSRRRSSGSNLGLLSPKTKSLLVNTLPMKEIWNCMKLNAFIKSFSVIFISDLKIEGTERWEVASLSCDNIVVCATQTEKMKVKFSVSAVQFDNQLYSRESYDFPVLLVGQDVKESNKMPTLNIPIENLLQNSDEEALLVVDLALETWRDKYVMSNTTGVKSLQIVINPISCFVEDGYLTRLMDYFYVFIPTKLIMWPDKKLPLKLNGTSGSVSVPEIVSWQCAILARPLTVRNLNIAPISLLLSIHSSIKMYIALDQSPLQFGKFERKRVFTTPYRLGHAMTMHYLSGAIFGAGWVVSSLELIGSPGGLARAMGTGLRDFVSLPYRGLVVGPMAFLRGITQGSASLMRHITAGTLQSVTKMASSVARNLDRLTLDEEHVRRKEEERRMRPQGLAQGFLQGLTGLGISLLGAIGGVSHHPLQSIMSDGASPRSLVTGVGLGLVGMVTKPLSGAAELVALTGQGLLQGAGWTSLPEPRNSPSIDKINQNANSLLKYSWKNIQALTPSHLLYVTEATSISNTQYEAIALILTLESLIVVNLETDSTQRVINLSDLTVCPSSDPTLLIFKLNPPLKTPTMEEESVEMDPVSRARVAEYVKNTVGVLHLPEASDLPDQLNFDVSPLSSPGPSSEVDVSVESTVLTYYVNLQSRNYFLCLLNLAKQQRQNYNFTIL</sequence>
<proteinExistence type="predicted"/>
<evidence type="ECO:0000256" key="2">
    <source>
        <dbReference type="SAM" id="MobiDB-lite"/>
    </source>
</evidence>
<dbReference type="InterPro" id="IPR039782">
    <property type="entry name" value="VPS13B"/>
</dbReference>
<evidence type="ECO:0000259" key="3">
    <source>
        <dbReference type="Pfam" id="PF12624"/>
    </source>
</evidence>
<evidence type="ECO:0000313" key="4">
    <source>
        <dbReference type="EnsemblMetazoa" id="XP_050511782.1"/>
    </source>
</evidence>
<dbReference type="KEGG" id="dvv:114333037"/>
<feature type="region of interest" description="Disordered" evidence="2">
    <location>
        <begin position="99"/>
        <end position="119"/>
    </location>
</feature>
<evidence type="ECO:0000256" key="1">
    <source>
        <dbReference type="ARBA" id="ARBA00022448"/>
    </source>
</evidence>
<dbReference type="InParanoid" id="A0A6P7FQN9"/>
<dbReference type="RefSeq" id="XP_050511782.1">
    <property type="nucleotide sequence ID" value="XM_050655825.1"/>
</dbReference>
<feature type="region of interest" description="Disordered" evidence="2">
    <location>
        <begin position="3144"/>
        <end position="3182"/>
    </location>
</feature>
<keyword evidence="5" id="KW-1185">Reference proteome</keyword>
<dbReference type="PANTHER" id="PTHR12517:SF0">
    <property type="entry name" value="INTERMEMBRANE LIPID TRANSFER PROTEIN VPS13B"/>
    <property type="match status" value="1"/>
</dbReference>
<feature type="domain" description="Chorein N-terminal" evidence="3">
    <location>
        <begin position="5"/>
        <end position="231"/>
    </location>
</feature>
<keyword evidence="1" id="KW-0813">Transport</keyword>
<dbReference type="Pfam" id="PF12624">
    <property type="entry name" value="VPS13_N"/>
    <property type="match status" value="1"/>
</dbReference>
<dbReference type="OrthoDB" id="445152at2759"/>
<dbReference type="GeneID" id="114333037"/>
<feature type="compositionally biased region" description="Polar residues" evidence="2">
    <location>
        <begin position="3153"/>
        <end position="3163"/>
    </location>
</feature>
<evidence type="ECO:0000313" key="6">
    <source>
        <dbReference type="RefSeq" id="XP_028138659.1"/>
    </source>
</evidence>
<dbReference type="Proteomes" id="UP001652700">
    <property type="component" value="Unplaced"/>
</dbReference>
<gene>
    <name evidence="6" type="primary">LOC114333037</name>
</gene>
<reference evidence="4" key="2">
    <citation type="submission" date="2025-05" db="UniProtKB">
        <authorList>
            <consortium name="EnsemblMetazoa"/>
        </authorList>
    </citation>
    <scope>IDENTIFICATION</scope>
</reference>
<protein>
    <submittedName>
        <fullName evidence="6">Vacuolar protein sorting-associated protein 13B</fullName>
    </submittedName>
</protein>
<reference evidence="6" key="1">
    <citation type="submission" date="2025-04" db="UniProtKB">
        <authorList>
            <consortium name="RefSeq"/>
        </authorList>
    </citation>
    <scope>IDENTIFICATION</scope>
</reference>
<accession>A0A6P7FQN9</accession>
<name>A0A6P7FQN9_DIAVI</name>
<dbReference type="InterPro" id="IPR026854">
    <property type="entry name" value="VPS13_N"/>
</dbReference>